<dbReference type="GO" id="GO:0070390">
    <property type="term" value="C:transcription export complex 2"/>
    <property type="evidence" value="ECO:0007669"/>
    <property type="project" value="TreeGrafter"/>
</dbReference>
<evidence type="ECO:0000313" key="5">
    <source>
        <dbReference type="Ensembl" id="ENSMMDP00005041530.1"/>
    </source>
</evidence>
<evidence type="ECO:0000256" key="1">
    <source>
        <dbReference type="ARBA" id="ARBA00025771"/>
    </source>
</evidence>
<dbReference type="GO" id="GO:0000973">
    <property type="term" value="P:post-transcriptional tethering of RNA polymerase II gene DNA at nuclear periphery"/>
    <property type="evidence" value="ECO:0007669"/>
    <property type="project" value="TreeGrafter"/>
</dbReference>
<protein>
    <recommendedName>
        <fullName evidence="2">PCI domain-containing protein 2</fullName>
    </recommendedName>
    <alternativeName>
        <fullName evidence="3">CSN12-like protein</fullName>
    </alternativeName>
</protein>
<dbReference type="PROSITE" id="PS50250">
    <property type="entry name" value="PCI"/>
    <property type="match status" value="1"/>
</dbReference>
<dbReference type="FunFam" id="1.10.10.10:FF:000146">
    <property type="entry name" value="PCI domain-containing protein 2 homolog"/>
    <property type="match status" value="1"/>
</dbReference>
<dbReference type="GO" id="GO:0003690">
    <property type="term" value="F:double-stranded DNA binding"/>
    <property type="evidence" value="ECO:0007669"/>
    <property type="project" value="InterPro"/>
</dbReference>
<dbReference type="AlphaFoldDB" id="A0A667ZEL2"/>
<evidence type="ECO:0000259" key="4">
    <source>
        <dbReference type="PROSITE" id="PS50250"/>
    </source>
</evidence>
<dbReference type="SMART" id="SM00753">
    <property type="entry name" value="PAM"/>
    <property type="match status" value="1"/>
</dbReference>
<accession>A0A667ZEL2</accession>
<reference evidence="5" key="3">
    <citation type="submission" date="2025-09" db="UniProtKB">
        <authorList>
            <consortium name="Ensembl"/>
        </authorList>
    </citation>
    <scope>IDENTIFICATION</scope>
</reference>
<dbReference type="GO" id="GO:0016973">
    <property type="term" value="P:poly(A)+ mRNA export from nucleus"/>
    <property type="evidence" value="ECO:0007669"/>
    <property type="project" value="TreeGrafter"/>
</dbReference>
<dbReference type="InterPro" id="IPR036388">
    <property type="entry name" value="WH-like_DNA-bd_sf"/>
</dbReference>
<keyword evidence="6" id="KW-1185">Reference proteome</keyword>
<name>A0A667ZEL2_9TELE</name>
<dbReference type="GO" id="GO:0006368">
    <property type="term" value="P:transcription elongation by RNA polymerase II"/>
    <property type="evidence" value="ECO:0007669"/>
    <property type="project" value="TreeGrafter"/>
</dbReference>
<reference evidence="5" key="1">
    <citation type="submission" date="2019-06" db="EMBL/GenBank/DDBJ databases">
        <authorList>
            <consortium name="Wellcome Sanger Institute Data Sharing"/>
        </authorList>
    </citation>
    <scope>NUCLEOTIDE SEQUENCE [LARGE SCALE GENOMIC DNA]</scope>
</reference>
<feature type="domain" description="PCI" evidence="4">
    <location>
        <begin position="180"/>
        <end position="361"/>
    </location>
</feature>
<reference evidence="5" key="2">
    <citation type="submission" date="2025-08" db="UniProtKB">
        <authorList>
            <consortium name="Ensembl"/>
        </authorList>
    </citation>
    <scope>IDENTIFICATION</scope>
</reference>
<dbReference type="PANTHER" id="PTHR12732">
    <property type="entry name" value="UNCHARACTERIZED PROTEASOME COMPONENT REGION PCI-CONTAINING"/>
    <property type="match status" value="1"/>
</dbReference>
<dbReference type="GeneTree" id="ENSGT00390000001101"/>
<proteinExistence type="inferred from homology"/>
<dbReference type="Proteomes" id="UP000472263">
    <property type="component" value="Chromosome 2"/>
</dbReference>
<evidence type="ECO:0000256" key="3">
    <source>
        <dbReference type="ARBA" id="ARBA00033214"/>
    </source>
</evidence>
<dbReference type="Ensembl" id="ENSMMDT00005042376.1">
    <property type="protein sequence ID" value="ENSMMDP00005041530.1"/>
    <property type="gene ID" value="ENSMMDG00005019174.1"/>
</dbReference>
<evidence type="ECO:0000313" key="6">
    <source>
        <dbReference type="Proteomes" id="UP000472263"/>
    </source>
</evidence>
<comment type="similarity">
    <text evidence="1">Belongs to the CSN12 family.</text>
</comment>
<dbReference type="Gene3D" id="1.10.10.10">
    <property type="entry name" value="Winged helix-like DNA-binding domain superfamily/Winged helix DNA-binding domain"/>
    <property type="match status" value="1"/>
</dbReference>
<evidence type="ECO:0000256" key="2">
    <source>
        <dbReference type="ARBA" id="ARBA00026186"/>
    </source>
</evidence>
<dbReference type="InterPro" id="IPR000717">
    <property type="entry name" value="PCI_dom"/>
</dbReference>
<organism evidence="5 6">
    <name type="scientific">Myripristis murdjan</name>
    <name type="common">pinecone soldierfish</name>
    <dbReference type="NCBI Taxonomy" id="586833"/>
    <lineage>
        <taxon>Eukaryota</taxon>
        <taxon>Metazoa</taxon>
        <taxon>Chordata</taxon>
        <taxon>Craniata</taxon>
        <taxon>Vertebrata</taxon>
        <taxon>Euteleostomi</taxon>
        <taxon>Actinopterygii</taxon>
        <taxon>Neopterygii</taxon>
        <taxon>Teleostei</taxon>
        <taxon>Neoteleostei</taxon>
        <taxon>Acanthomorphata</taxon>
        <taxon>Holocentriformes</taxon>
        <taxon>Holocentridae</taxon>
        <taxon>Myripristis</taxon>
    </lineage>
</organism>
<gene>
    <name evidence="5" type="primary">PCID2</name>
    <name evidence="5" type="synonym">pcid2</name>
</gene>
<dbReference type="GO" id="GO:0003723">
    <property type="term" value="F:RNA binding"/>
    <property type="evidence" value="ECO:0007669"/>
    <property type="project" value="InterPro"/>
</dbReference>
<dbReference type="InterPro" id="IPR045114">
    <property type="entry name" value="Csn12-like"/>
</dbReference>
<dbReference type="PANTHER" id="PTHR12732:SF0">
    <property type="entry name" value="PCI DOMAIN-CONTAINING PROTEIN 2"/>
    <property type="match status" value="1"/>
</dbReference>
<dbReference type="Pfam" id="PF01399">
    <property type="entry name" value="PCI"/>
    <property type="match status" value="1"/>
</dbReference>
<sequence length="369" mass="42641">MAHITINQYLQQVLEAVDNREGSFCAELLSFKHPHVANPRLQLSSPEEKCQQVLEPPYDEMVAAHLRCTYAVANHDFIEAYKFQTLVAFQSHKEENWALPVMFAVTLDLRIFANNAEQQLQKKGKGQPGDMLEKAAEQLMSCFRVCASDKSINKLHLCKPLIRAIDSSNLKNDYSMAQRVTYKYYVGRKAMFDSDFKPAEEYLSFSFQHCHRSSQKNKRMILIYLLPVKMLLGHMPTHQLLRKYDLMQFADVTKAVSEGNLLLLNEALVKHETFFIRCGIFLILEKLKIITYRNLFKKVYQLLRTHQLPLDAFLVALRMMQVDEVNIDEVQCILANLIYMGHIKGYISHQHQKLVVSKQNPFPPLSSVS</sequence>